<sequence length="102" mass="11194">MFRAQLSKMLVSPPAAAPNAADLRMSFQSMPSGRRPSGAKFIIARRTAKVVNASANASVSDGARCSRWSRWLSVVRIMKRLRSLAIMIWLAVAPPVKNDIAR</sequence>
<dbReference type="Proteomes" id="UP001501866">
    <property type="component" value="Unassembled WGS sequence"/>
</dbReference>
<name>A0ABP6PXF2_9ACTN</name>
<comment type="caution">
    <text evidence="1">The sequence shown here is derived from an EMBL/GenBank/DDBJ whole genome shotgun (WGS) entry which is preliminary data.</text>
</comment>
<evidence type="ECO:0000313" key="1">
    <source>
        <dbReference type="EMBL" id="GAA3191825.1"/>
    </source>
</evidence>
<organism evidence="1 2">
    <name type="scientific">Streptomyces virens</name>
    <dbReference type="NCBI Taxonomy" id="285572"/>
    <lineage>
        <taxon>Bacteria</taxon>
        <taxon>Bacillati</taxon>
        <taxon>Actinomycetota</taxon>
        <taxon>Actinomycetes</taxon>
        <taxon>Kitasatosporales</taxon>
        <taxon>Streptomycetaceae</taxon>
        <taxon>Streptomyces</taxon>
    </lineage>
</organism>
<keyword evidence="2" id="KW-1185">Reference proteome</keyword>
<protein>
    <submittedName>
        <fullName evidence="1">Uncharacterized protein</fullName>
    </submittedName>
</protein>
<evidence type="ECO:0000313" key="2">
    <source>
        <dbReference type="Proteomes" id="UP001501866"/>
    </source>
</evidence>
<reference evidence="2" key="1">
    <citation type="journal article" date="2019" name="Int. J. Syst. Evol. Microbiol.">
        <title>The Global Catalogue of Microorganisms (GCM) 10K type strain sequencing project: providing services to taxonomists for standard genome sequencing and annotation.</title>
        <authorList>
            <consortium name="The Broad Institute Genomics Platform"/>
            <consortium name="The Broad Institute Genome Sequencing Center for Infectious Disease"/>
            <person name="Wu L."/>
            <person name="Ma J."/>
        </authorList>
    </citation>
    <scope>NUCLEOTIDE SEQUENCE [LARGE SCALE GENOMIC DNA]</scope>
    <source>
        <strain evidence="2">JCM 9095</strain>
    </source>
</reference>
<accession>A0ABP6PXF2</accession>
<dbReference type="EMBL" id="BAAAUH010000041">
    <property type="protein sequence ID" value="GAA3191825.1"/>
    <property type="molecule type" value="Genomic_DNA"/>
</dbReference>
<proteinExistence type="predicted"/>
<gene>
    <name evidence="1" type="ORF">GCM10010451_47160</name>
</gene>